<reference evidence="2 3" key="1">
    <citation type="submission" date="2016-12" db="EMBL/GenBank/DDBJ databases">
        <title>The genomes of Aspergillus section Nigri reveals drivers in fungal speciation.</title>
        <authorList>
            <consortium name="DOE Joint Genome Institute"/>
            <person name="Vesth T.C."/>
            <person name="Nybo J."/>
            <person name="Theobald S."/>
            <person name="Brandl J."/>
            <person name="Frisvad J.C."/>
            <person name="Nielsen K.F."/>
            <person name="Lyhne E.K."/>
            <person name="Kogle M.E."/>
            <person name="Kuo A."/>
            <person name="Riley R."/>
            <person name="Clum A."/>
            <person name="Nolan M."/>
            <person name="Lipzen A."/>
            <person name="Salamov A."/>
            <person name="Henrissat B."/>
            <person name="Wiebenga A."/>
            <person name="De Vries R.P."/>
            <person name="Grigoriev I.V."/>
            <person name="Mortensen U.H."/>
            <person name="Andersen M.R."/>
            <person name="Baker S.E."/>
        </authorList>
    </citation>
    <scope>NUCLEOTIDE SEQUENCE [LARGE SCALE GENOMIC DNA]</scope>
    <source>
        <strain evidence="2 3">IBT 23096</strain>
    </source>
</reference>
<dbReference type="GO" id="GO:0016747">
    <property type="term" value="F:acyltransferase activity, transferring groups other than amino-acyl groups"/>
    <property type="evidence" value="ECO:0007669"/>
    <property type="project" value="InterPro"/>
</dbReference>
<dbReference type="PROSITE" id="PS51186">
    <property type="entry name" value="GNAT"/>
    <property type="match status" value="1"/>
</dbReference>
<keyword evidence="3" id="KW-1185">Reference proteome</keyword>
<dbReference type="EMBL" id="MSFO01000003">
    <property type="protein sequence ID" value="PLB49873.1"/>
    <property type="molecule type" value="Genomic_DNA"/>
</dbReference>
<name>A0A2I2GAG8_9EURO</name>
<protein>
    <recommendedName>
        <fullName evidence="1">N-acetyltransferase domain-containing protein</fullName>
    </recommendedName>
</protein>
<dbReference type="CDD" id="cd04301">
    <property type="entry name" value="NAT_SF"/>
    <property type="match status" value="1"/>
</dbReference>
<dbReference type="RefSeq" id="XP_024705175.1">
    <property type="nucleotide sequence ID" value="XM_024848884.1"/>
</dbReference>
<dbReference type="Gene3D" id="3.40.630.30">
    <property type="match status" value="1"/>
</dbReference>
<dbReference type="Pfam" id="PF00583">
    <property type="entry name" value="Acetyltransf_1"/>
    <property type="match status" value="1"/>
</dbReference>
<organism evidence="2 3">
    <name type="scientific">Aspergillus steynii IBT 23096</name>
    <dbReference type="NCBI Taxonomy" id="1392250"/>
    <lineage>
        <taxon>Eukaryota</taxon>
        <taxon>Fungi</taxon>
        <taxon>Dikarya</taxon>
        <taxon>Ascomycota</taxon>
        <taxon>Pezizomycotina</taxon>
        <taxon>Eurotiomycetes</taxon>
        <taxon>Eurotiomycetidae</taxon>
        <taxon>Eurotiales</taxon>
        <taxon>Aspergillaceae</taxon>
        <taxon>Aspergillus</taxon>
        <taxon>Aspergillus subgen. Circumdati</taxon>
    </lineage>
</organism>
<dbReference type="AlphaFoldDB" id="A0A2I2GAG8"/>
<dbReference type="GeneID" id="36556583"/>
<dbReference type="InterPro" id="IPR000182">
    <property type="entry name" value="GNAT_dom"/>
</dbReference>
<dbReference type="InterPro" id="IPR016181">
    <property type="entry name" value="Acyl_CoA_acyltransferase"/>
</dbReference>
<comment type="caution">
    <text evidence="2">The sequence shown here is derived from an EMBL/GenBank/DDBJ whole genome shotgun (WGS) entry which is preliminary data.</text>
</comment>
<feature type="domain" description="N-acetyltransferase" evidence="1">
    <location>
        <begin position="142"/>
        <end position="283"/>
    </location>
</feature>
<proteinExistence type="predicted"/>
<accession>A0A2I2GAG8</accession>
<evidence type="ECO:0000313" key="2">
    <source>
        <dbReference type="EMBL" id="PLB49873.1"/>
    </source>
</evidence>
<dbReference type="VEuPathDB" id="FungiDB:P170DRAFT_435191"/>
<gene>
    <name evidence="2" type="ORF">P170DRAFT_435191</name>
</gene>
<evidence type="ECO:0000259" key="1">
    <source>
        <dbReference type="PROSITE" id="PS51186"/>
    </source>
</evidence>
<dbReference type="OrthoDB" id="3853310at2759"/>
<sequence>MSSSRLFTAIDVAKRNEYIEAKHIERQAEVCRHLHPSHDIQIQPIAGGITIKTLPELVGKLNRTVGLGMDSEVEEQNLRDIEALIKPVGLDHQIHLCALARPSALQSLSSCGYVVRHVLNVYACTPDDVVSQQGRTAGEAGVTISRVAQQETEKFLQASVAGFADGGRSSDLLRLLARLAACRDDTYLYVATINKEIVGTAAMAVIDSPDGSVAHLYLDSTLPGYRGKGVHAALIRARVLEAHQLGVDLATMTTSAGSGSARSAERAGFRLAYTKGIFTKRTP</sequence>
<evidence type="ECO:0000313" key="3">
    <source>
        <dbReference type="Proteomes" id="UP000234275"/>
    </source>
</evidence>
<dbReference type="SUPFAM" id="SSF55729">
    <property type="entry name" value="Acyl-CoA N-acyltransferases (Nat)"/>
    <property type="match status" value="1"/>
</dbReference>
<dbReference type="Proteomes" id="UP000234275">
    <property type="component" value="Unassembled WGS sequence"/>
</dbReference>